<evidence type="ECO:0000313" key="3">
    <source>
        <dbReference type="Proteomes" id="UP000648187"/>
    </source>
</evidence>
<proteinExistence type="predicted"/>
<dbReference type="Proteomes" id="UP000648187">
    <property type="component" value="Unassembled WGS sequence"/>
</dbReference>
<evidence type="ECO:0000256" key="1">
    <source>
        <dbReference type="SAM" id="Coils"/>
    </source>
</evidence>
<comment type="caution">
    <text evidence="2">The sequence shown here is derived from an EMBL/GenBank/DDBJ whole genome shotgun (WGS) entry which is preliminary data.</text>
</comment>
<name>A0A835GH78_SPOEX</name>
<feature type="coiled-coil region" evidence="1">
    <location>
        <begin position="292"/>
        <end position="340"/>
    </location>
</feature>
<dbReference type="EMBL" id="JACKWZ010000080">
    <property type="protein sequence ID" value="KAF9416977.1"/>
    <property type="molecule type" value="Genomic_DNA"/>
</dbReference>
<protein>
    <submittedName>
        <fullName evidence="2">Uncharacterized protein</fullName>
    </submittedName>
</protein>
<accession>A0A835GH78</accession>
<reference evidence="2" key="1">
    <citation type="submission" date="2020-08" db="EMBL/GenBank/DDBJ databases">
        <title>Spodoptera exigua strain:BAW_Kor-Di-RS1 Genome sequencing and assembly.</title>
        <authorList>
            <person name="Kim J."/>
            <person name="Nam H.Y."/>
            <person name="Kwon M."/>
            <person name="Choi J.H."/>
            <person name="Cho S.R."/>
            <person name="Kim G.-H."/>
        </authorList>
    </citation>
    <scope>NUCLEOTIDE SEQUENCE</scope>
    <source>
        <strain evidence="2">BAW_Kor-Di-RS1</strain>
        <tissue evidence="2">Whole-body</tissue>
    </source>
</reference>
<sequence length="536" mass="61767">MNSMNYIVGHNNLRLFSRNEGKIKSYESCRDLRAWSHDVQKRNRYLREWIKCDMPTCLLPISTLAEFLKTMTYRCRGRATPRCHPDCKSKAVLDSICNSCHAIRECLKNEEEFDKFFDDEEFETSHWPCERCLEALKSIKMFWKIIIEKIFNITLPKNDEKVPQEHCFTDSVQSVAKAWQTEMLQQAMYVKNYSPCILPLPCWDRKRVKPEVAPCNLRPCGYNDLHTRSCVRILSKPDCRSYKCCKNKSTDTDCLSNPIVSSFKKSCSSRYSQNQSRYCSAKIRTANKGCQCKEENEELDAYKANLDFLQEKCNCQRKEIERLKRENSSLKVELQNVYKSSSWKSSFHACSKCSSNHKTIALLPKPFECYAEENANTNQVKPIDSEMIITMKNCKNEAYRHISLLQVLHKTNDPGIKDLNSDGACGKRKEDPIELLTKVQNTFGAIVKREMDTIANNKRQSGMRSDIDATFHSLNSSRSAPSCSTITVDSTDSNHVRSGEKVEMKTQKMAMTTKIVFVCMYVISPVIKRLSSRSGF</sequence>
<dbReference type="AlphaFoldDB" id="A0A835GH78"/>
<keyword evidence="3" id="KW-1185">Reference proteome</keyword>
<keyword evidence="1" id="KW-0175">Coiled coil</keyword>
<gene>
    <name evidence="2" type="ORF">HW555_005805</name>
</gene>
<evidence type="ECO:0000313" key="2">
    <source>
        <dbReference type="EMBL" id="KAF9416977.1"/>
    </source>
</evidence>
<organism evidence="2 3">
    <name type="scientific">Spodoptera exigua</name>
    <name type="common">Beet armyworm</name>
    <name type="synonym">Noctua fulgens</name>
    <dbReference type="NCBI Taxonomy" id="7107"/>
    <lineage>
        <taxon>Eukaryota</taxon>
        <taxon>Metazoa</taxon>
        <taxon>Ecdysozoa</taxon>
        <taxon>Arthropoda</taxon>
        <taxon>Hexapoda</taxon>
        <taxon>Insecta</taxon>
        <taxon>Pterygota</taxon>
        <taxon>Neoptera</taxon>
        <taxon>Endopterygota</taxon>
        <taxon>Lepidoptera</taxon>
        <taxon>Glossata</taxon>
        <taxon>Ditrysia</taxon>
        <taxon>Noctuoidea</taxon>
        <taxon>Noctuidae</taxon>
        <taxon>Amphipyrinae</taxon>
        <taxon>Spodoptera</taxon>
    </lineage>
</organism>